<name>A0A8J2WAM3_9NEOP</name>
<sequence length="70" mass="7806">METTTSYHRRRLSKTENGVSVDDSLATVVLALRRSSRRVSPPQGGDGCGWRGGGWRCGVSVSVWWRRATR</sequence>
<evidence type="ECO:0000313" key="1">
    <source>
        <dbReference type="EMBL" id="CAG9583485.1"/>
    </source>
</evidence>
<keyword evidence="2" id="KW-1185">Reference proteome</keyword>
<reference evidence="1" key="1">
    <citation type="submission" date="2021-09" db="EMBL/GenBank/DDBJ databases">
        <authorList>
            <person name="Martin H S."/>
        </authorList>
    </citation>
    <scope>NUCLEOTIDE SEQUENCE</scope>
</reference>
<protein>
    <submittedName>
        <fullName evidence="1">(African queen) hypothetical protein</fullName>
    </submittedName>
</protein>
<gene>
    <name evidence="1" type="ORF">DCHRY22_LOCUS14862</name>
</gene>
<proteinExistence type="predicted"/>
<comment type="caution">
    <text evidence="1">The sequence shown here is derived from an EMBL/GenBank/DDBJ whole genome shotgun (WGS) entry which is preliminary data.</text>
</comment>
<evidence type="ECO:0000313" key="2">
    <source>
        <dbReference type="Proteomes" id="UP000789524"/>
    </source>
</evidence>
<organism evidence="1 2">
    <name type="scientific">Danaus chrysippus</name>
    <name type="common">African queen</name>
    <dbReference type="NCBI Taxonomy" id="151541"/>
    <lineage>
        <taxon>Eukaryota</taxon>
        <taxon>Metazoa</taxon>
        <taxon>Ecdysozoa</taxon>
        <taxon>Arthropoda</taxon>
        <taxon>Hexapoda</taxon>
        <taxon>Insecta</taxon>
        <taxon>Pterygota</taxon>
        <taxon>Neoptera</taxon>
        <taxon>Endopterygota</taxon>
        <taxon>Lepidoptera</taxon>
        <taxon>Glossata</taxon>
        <taxon>Ditrysia</taxon>
        <taxon>Papilionoidea</taxon>
        <taxon>Nymphalidae</taxon>
        <taxon>Danainae</taxon>
        <taxon>Danaini</taxon>
        <taxon>Danaina</taxon>
        <taxon>Danaus</taxon>
        <taxon>Anosia</taxon>
    </lineage>
</organism>
<dbReference type="Proteomes" id="UP000789524">
    <property type="component" value="Unassembled WGS sequence"/>
</dbReference>
<dbReference type="AlphaFoldDB" id="A0A8J2WAM3"/>
<dbReference type="EMBL" id="CAKASE010000081">
    <property type="protein sequence ID" value="CAG9583485.1"/>
    <property type="molecule type" value="Genomic_DNA"/>
</dbReference>
<accession>A0A8J2WAM3</accession>